<dbReference type="EMBL" id="JANRMI010000002">
    <property type="protein sequence ID" value="MDG0816165.1"/>
    <property type="molecule type" value="Genomic_DNA"/>
</dbReference>
<proteinExistence type="predicted"/>
<evidence type="ECO:0000259" key="1">
    <source>
        <dbReference type="PROSITE" id="PS50035"/>
    </source>
</evidence>
<dbReference type="PANTHER" id="PTHR21248">
    <property type="entry name" value="CARDIOLIPIN SYNTHASE"/>
    <property type="match status" value="1"/>
</dbReference>
<feature type="domain" description="PLD phosphodiesterase" evidence="1">
    <location>
        <begin position="294"/>
        <end position="320"/>
    </location>
</feature>
<name>A0ABT6DH46_9BACT</name>
<dbReference type="CDD" id="cd09110">
    <property type="entry name" value="PLDc_CLS_1"/>
    <property type="match status" value="1"/>
</dbReference>
<dbReference type="Proteomes" id="UP001152321">
    <property type="component" value="Unassembled WGS sequence"/>
</dbReference>
<dbReference type="Gene3D" id="3.30.870.10">
    <property type="entry name" value="Endonuclease Chain A"/>
    <property type="match status" value="2"/>
</dbReference>
<dbReference type="Pfam" id="PF13091">
    <property type="entry name" value="PLDc_2"/>
    <property type="match status" value="2"/>
</dbReference>
<dbReference type="RefSeq" id="WP_277577642.1">
    <property type="nucleotide sequence ID" value="NZ_JANRMI010000002.1"/>
</dbReference>
<protein>
    <submittedName>
        <fullName evidence="2">Phosphatidylserine/phosphatidylglycerophosphate/ cardiolipin synthase family protein</fullName>
    </submittedName>
</protein>
<dbReference type="PIRSF" id="PIRSF000850">
    <property type="entry name" value="Phospholipase_D_PSS"/>
    <property type="match status" value="1"/>
</dbReference>
<dbReference type="PANTHER" id="PTHR21248:SF22">
    <property type="entry name" value="PHOSPHOLIPASE D"/>
    <property type="match status" value="1"/>
</dbReference>
<evidence type="ECO:0000313" key="3">
    <source>
        <dbReference type="Proteomes" id="UP001152321"/>
    </source>
</evidence>
<comment type="caution">
    <text evidence="2">The sequence shown here is derived from an EMBL/GenBank/DDBJ whole genome shotgun (WGS) entry which is preliminary data.</text>
</comment>
<keyword evidence="3" id="KW-1185">Reference proteome</keyword>
<dbReference type="InterPro" id="IPR001736">
    <property type="entry name" value="PLipase_D/transphosphatidylase"/>
</dbReference>
<reference evidence="2" key="1">
    <citation type="submission" date="2022-08" db="EMBL/GenBank/DDBJ databases">
        <title>Novel Bdellovibrio Species Isolated from Svalbard: Designation Bdellovibrio svalbardensis.</title>
        <authorList>
            <person name="Mitchell R.J."/>
            <person name="Choi S.Y."/>
        </authorList>
    </citation>
    <scope>NUCLEOTIDE SEQUENCE</scope>
    <source>
        <strain evidence="2">PAP01</strain>
    </source>
</reference>
<dbReference type="SMART" id="SM00155">
    <property type="entry name" value="PLDc"/>
    <property type="match status" value="2"/>
</dbReference>
<dbReference type="CDD" id="cd09159">
    <property type="entry name" value="PLDc_ybhO_like_2"/>
    <property type="match status" value="1"/>
</dbReference>
<gene>
    <name evidence="2" type="ORF">NWE73_07305</name>
</gene>
<dbReference type="PROSITE" id="PS50035">
    <property type="entry name" value="PLD"/>
    <property type="match status" value="2"/>
</dbReference>
<dbReference type="SUPFAM" id="SSF56024">
    <property type="entry name" value="Phospholipase D/nuclease"/>
    <property type="match status" value="2"/>
</dbReference>
<organism evidence="2 3">
    <name type="scientific">Bdellovibrio svalbardensis</name>
    <dbReference type="NCBI Taxonomy" id="2972972"/>
    <lineage>
        <taxon>Bacteria</taxon>
        <taxon>Pseudomonadati</taxon>
        <taxon>Bdellovibrionota</taxon>
        <taxon>Bdellovibrionia</taxon>
        <taxon>Bdellovibrionales</taxon>
        <taxon>Pseudobdellovibrionaceae</taxon>
        <taxon>Bdellovibrio</taxon>
    </lineage>
</organism>
<accession>A0ABT6DH46</accession>
<dbReference type="InterPro" id="IPR025202">
    <property type="entry name" value="PLD-like_dom"/>
</dbReference>
<sequence>MDSWSRVQIFHTGDDYFESLMNDLRHAKKSITIEGYIFAIDRLTQELLKELERARQRGCSVKLIVDGFGSYNYIPELTKICNSSGFEMRVFHPMPYFSSLARKWPRYRDFRFTSFLSRMNRRNHRKIVIIDEQVAYLGSLNFIEVHHSKYVGSKAWRDTGVRVEGSAIKKLVIASQITYLRTVYRGILTWVGRWRIPHSSFSTALQLNTTQKMRRTLYRDLLRLLSKADSRIYITTAYFLPKRSLLKVLLKAAERGVDVKLILPGKSDVPLVKWAAFSLVRFLLHSRMPIFEYQKTILHAKTMIVDNSVYIGSFNLNHRSLLHDLEVIARFQDSESLTNMLTQWETDLQNSRPVSEADFNSSWFSRWFYKIAFRLRYML</sequence>
<feature type="domain" description="PLD phosphodiesterase" evidence="1">
    <location>
        <begin position="119"/>
        <end position="146"/>
    </location>
</feature>
<evidence type="ECO:0000313" key="2">
    <source>
        <dbReference type="EMBL" id="MDG0816165.1"/>
    </source>
</evidence>